<name>A0A6A5WY56_9PLEO</name>
<dbReference type="AlphaFoldDB" id="A0A6A5WY56"/>
<gene>
    <name evidence="1" type="ORF">P154DRAFT_224161</name>
</gene>
<keyword evidence="2" id="KW-1185">Reference proteome</keyword>
<dbReference type="EMBL" id="ML977559">
    <property type="protein sequence ID" value="KAF2006743.1"/>
    <property type="molecule type" value="Genomic_DNA"/>
</dbReference>
<dbReference type="Proteomes" id="UP000799779">
    <property type="component" value="Unassembled WGS sequence"/>
</dbReference>
<protein>
    <submittedName>
        <fullName evidence="1">Uncharacterized protein</fullName>
    </submittedName>
</protein>
<reference evidence="1" key="1">
    <citation type="journal article" date="2020" name="Stud. Mycol.">
        <title>101 Dothideomycetes genomes: a test case for predicting lifestyles and emergence of pathogens.</title>
        <authorList>
            <person name="Haridas S."/>
            <person name="Albert R."/>
            <person name="Binder M."/>
            <person name="Bloem J."/>
            <person name="Labutti K."/>
            <person name="Salamov A."/>
            <person name="Andreopoulos B."/>
            <person name="Baker S."/>
            <person name="Barry K."/>
            <person name="Bills G."/>
            <person name="Bluhm B."/>
            <person name="Cannon C."/>
            <person name="Castanera R."/>
            <person name="Culley D."/>
            <person name="Daum C."/>
            <person name="Ezra D."/>
            <person name="Gonzalez J."/>
            <person name="Henrissat B."/>
            <person name="Kuo A."/>
            <person name="Liang C."/>
            <person name="Lipzen A."/>
            <person name="Lutzoni F."/>
            <person name="Magnuson J."/>
            <person name="Mondo S."/>
            <person name="Nolan M."/>
            <person name="Ohm R."/>
            <person name="Pangilinan J."/>
            <person name="Park H.-J."/>
            <person name="Ramirez L."/>
            <person name="Alfaro M."/>
            <person name="Sun H."/>
            <person name="Tritt A."/>
            <person name="Yoshinaga Y."/>
            <person name="Zwiers L.-H."/>
            <person name="Turgeon B."/>
            <person name="Goodwin S."/>
            <person name="Spatafora J."/>
            <person name="Crous P."/>
            <person name="Grigoriev I."/>
        </authorList>
    </citation>
    <scope>NUCLEOTIDE SEQUENCE</scope>
    <source>
        <strain evidence="1">CBS 123094</strain>
    </source>
</reference>
<accession>A0A6A5WY56</accession>
<evidence type="ECO:0000313" key="2">
    <source>
        <dbReference type="Proteomes" id="UP000799779"/>
    </source>
</evidence>
<proteinExistence type="predicted"/>
<organism evidence="1 2">
    <name type="scientific">Amniculicola lignicola CBS 123094</name>
    <dbReference type="NCBI Taxonomy" id="1392246"/>
    <lineage>
        <taxon>Eukaryota</taxon>
        <taxon>Fungi</taxon>
        <taxon>Dikarya</taxon>
        <taxon>Ascomycota</taxon>
        <taxon>Pezizomycotina</taxon>
        <taxon>Dothideomycetes</taxon>
        <taxon>Pleosporomycetidae</taxon>
        <taxon>Pleosporales</taxon>
        <taxon>Amniculicolaceae</taxon>
        <taxon>Amniculicola</taxon>
    </lineage>
</organism>
<sequence length="238" mass="26462">MHSEPTRLSDAPERSLSSPLAERCDCQYLPGLRLRAGEAVSISWQRTSAALLFHRANRCTPPPGWLAFPMSPKKQNQRTGVEIAGPCVQSGTTMGPPTSRLPSNQSQVLPHPSSCAVGVVLTGPIHHLFALNCHTQPTARTERILPPLKMAQELPETHRFLRLLTSLIPGSRYWSTGRSSPPIRPPLEQDRWLHGGVFKTVRTHHFHSVTHECYAVFKGQSRLLLSRWPSDAPEGGRR</sequence>
<dbReference type="OrthoDB" id="2446447at2759"/>
<evidence type="ECO:0000313" key="1">
    <source>
        <dbReference type="EMBL" id="KAF2006743.1"/>
    </source>
</evidence>